<keyword evidence="1 2" id="KW-0597">Phosphoprotein</keyword>
<comment type="caution">
    <text evidence="4">The sequence shown here is derived from an EMBL/GenBank/DDBJ whole genome shotgun (WGS) entry which is preliminary data.</text>
</comment>
<feature type="domain" description="Response regulatory" evidence="3">
    <location>
        <begin position="6"/>
        <end position="116"/>
    </location>
</feature>
<dbReference type="AlphaFoldDB" id="A0A838BEK0"/>
<organism evidence="4 5">
    <name type="scientific">Mesorhizobium neociceri</name>
    <dbReference type="NCBI Taxonomy" id="1307853"/>
    <lineage>
        <taxon>Bacteria</taxon>
        <taxon>Pseudomonadati</taxon>
        <taxon>Pseudomonadota</taxon>
        <taxon>Alphaproteobacteria</taxon>
        <taxon>Hyphomicrobiales</taxon>
        <taxon>Phyllobacteriaceae</taxon>
        <taxon>Mesorhizobium</taxon>
    </lineage>
</organism>
<proteinExistence type="predicted"/>
<evidence type="ECO:0000256" key="1">
    <source>
        <dbReference type="ARBA" id="ARBA00022553"/>
    </source>
</evidence>
<dbReference type="InterPro" id="IPR011006">
    <property type="entry name" value="CheY-like_superfamily"/>
</dbReference>
<dbReference type="PANTHER" id="PTHR44591:SF24">
    <property type="entry name" value="PROTEIN-GLUTAMATE METHYLESTERASE_PROTEIN-GLUTAMINE GLUTAMINASE 1"/>
    <property type="match status" value="1"/>
</dbReference>
<dbReference type="Gene3D" id="3.40.50.2300">
    <property type="match status" value="1"/>
</dbReference>
<dbReference type="InterPro" id="IPR050595">
    <property type="entry name" value="Bact_response_regulator"/>
</dbReference>
<protein>
    <submittedName>
        <fullName evidence="4">Response regulator</fullName>
    </submittedName>
</protein>
<evidence type="ECO:0000256" key="2">
    <source>
        <dbReference type="PROSITE-ProRule" id="PRU00169"/>
    </source>
</evidence>
<evidence type="ECO:0000313" key="4">
    <source>
        <dbReference type="EMBL" id="MBA1144742.1"/>
    </source>
</evidence>
<evidence type="ECO:0000313" key="5">
    <source>
        <dbReference type="Proteomes" id="UP000558284"/>
    </source>
</evidence>
<dbReference type="InterPro" id="IPR001789">
    <property type="entry name" value="Sig_transdc_resp-reg_receiver"/>
</dbReference>
<accession>A0A838BEK0</accession>
<dbReference type="SUPFAM" id="SSF52172">
    <property type="entry name" value="CheY-like"/>
    <property type="match status" value="1"/>
</dbReference>
<evidence type="ECO:0000259" key="3">
    <source>
        <dbReference type="PROSITE" id="PS50110"/>
    </source>
</evidence>
<dbReference type="EMBL" id="JACDTY010000027">
    <property type="protein sequence ID" value="MBA1144742.1"/>
    <property type="molecule type" value="Genomic_DNA"/>
</dbReference>
<feature type="modified residue" description="4-aspartylphosphate" evidence="2">
    <location>
        <position position="56"/>
    </location>
</feature>
<dbReference type="Pfam" id="PF00072">
    <property type="entry name" value="Response_reg"/>
    <property type="match status" value="1"/>
</dbReference>
<name>A0A838BEK0_9HYPH</name>
<dbReference type="SMART" id="SM00448">
    <property type="entry name" value="REC"/>
    <property type="match status" value="1"/>
</dbReference>
<dbReference type="PROSITE" id="PS50110">
    <property type="entry name" value="RESPONSE_REGULATORY"/>
    <property type="match status" value="1"/>
</dbReference>
<dbReference type="GO" id="GO:0000160">
    <property type="term" value="P:phosphorelay signal transduction system"/>
    <property type="evidence" value="ECO:0007669"/>
    <property type="project" value="InterPro"/>
</dbReference>
<dbReference type="Proteomes" id="UP000558284">
    <property type="component" value="Unassembled WGS sequence"/>
</dbReference>
<sequence>MAAALRILIVEDEWLIAEDHAARLRSAGHRVVGPVPSVQAALDRIAQEEIDAALLDIQLNGETSYRVAESLQEKSIPFAFVTGHVTSEIPARFATASVLQKPVAAEGLSAAVAALAGERLEPEGE</sequence>
<dbReference type="PANTHER" id="PTHR44591">
    <property type="entry name" value="STRESS RESPONSE REGULATOR PROTEIN 1"/>
    <property type="match status" value="1"/>
</dbReference>
<gene>
    <name evidence="4" type="ORF">H0241_31585</name>
</gene>
<reference evidence="4 5" key="1">
    <citation type="submission" date="2020-07" db="EMBL/GenBank/DDBJ databases">
        <title>Definition of the novel symbiovar canariense within Mesorhizobium novociceri, a new species of genus Mesorhizobium nodulating Cicer canariense in the Caldera de Taburiente National Park (La Palma, Canary Islands).</title>
        <authorList>
            <person name="Leon-Barrios M."/>
            <person name="Perez-Yepez J."/>
            <person name="Flores-Felix J.D."/>
            <person name="Ramirez-Baena M.H."/>
            <person name="Pulido-Suarez L."/>
            <person name="Igual J.M."/>
            <person name="Velazquez E."/>
            <person name="Peix A."/>
        </authorList>
    </citation>
    <scope>NUCLEOTIDE SEQUENCE [LARGE SCALE GENOMIC DNA]</scope>
    <source>
        <strain evidence="4 5">CCANP35</strain>
    </source>
</reference>
<keyword evidence="5" id="KW-1185">Reference proteome</keyword>